<gene>
    <name evidence="2" type="ORF">LR48_Vigan04g086700</name>
</gene>
<dbReference type="Proteomes" id="UP000053144">
    <property type="component" value="Chromosome 4"/>
</dbReference>
<feature type="region of interest" description="Disordered" evidence="1">
    <location>
        <begin position="44"/>
        <end position="74"/>
    </location>
</feature>
<name>A0A0L9UDR4_PHAAN</name>
<dbReference type="EMBL" id="CM003374">
    <property type="protein sequence ID" value="KOM40669.1"/>
    <property type="molecule type" value="Genomic_DNA"/>
</dbReference>
<evidence type="ECO:0000313" key="2">
    <source>
        <dbReference type="EMBL" id="KOM40669.1"/>
    </source>
</evidence>
<protein>
    <submittedName>
        <fullName evidence="2">Uncharacterized protein</fullName>
    </submittedName>
</protein>
<accession>A0A0L9UDR4</accession>
<dbReference type="AlphaFoldDB" id="A0A0L9UDR4"/>
<organism evidence="2 3">
    <name type="scientific">Phaseolus angularis</name>
    <name type="common">Azuki bean</name>
    <name type="synonym">Vigna angularis</name>
    <dbReference type="NCBI Taxonomy" id="3914"/>
    <lineage>
        <taxon>Eukaryota</taxon>
        <taxon>Viridiplantae</taxon>
        <taxon>Streptophyta</taxon>
        <taxon>Embryophyta</taxon>
        <taxon>Tracheophyta</taxon>
        <taxon>Spermatophyta</taxon>
        <taxon>Magnoliopsida</taxon>
        <taxon>eudicotyledons</taxon>
        <taxon>Gunneridae</taxon>
        <taxon>Pentapetalae</taxon>
        <taxon>rosids</taxon>
        <taxon>fabids</taxon>
        <taxon>Fabales</taxon>
        <taxon>Fabaceae</taxon>
        <taxon>Papilionoideae</taxon>
        <taxon>50 kb inversion clade</taxon>
        <taxon>NPAAA clade</taxon>
        <taxon>indigoferoid/millettioid clade</taxon>
        <taxon>Phaseoleae</taxon>
        <taxon>Vigna</taxon>
    </lineage>
</organism>
<sequence length="86" mass="9398">MKFKNKLWVIKDIKAKGVLEIEAPYSRRAKLVTRKLLKLCWDQAQASGGGGTSGAEAMAKGDLEEDSDASEGSGDNISYFVIFMLI</sequence>
<proteinExistence type="predicted"/>
<evidence type="ECO:0000313" key="3">
    <source>
        <dbReference type="Proteomes" id="UP000053144"/>
    </source>
</evidence>
<dbReference type="Gramene" id="KOM40669">
    <property type="protein sequence ID" value="KOM40669"/>
    <property type="gene ID" value="LR48_Vigan04g086700"/>
</dbReference>
<evidence type="ECO:0000256" key="1">
    <source>
        <dbReference type="SAM" id="MobiDB-lite"/>
    </source>
</evidence>
<reference evidence="3" key="1">
    <citation type="journal article" date="2015" name="Proc. Natl. Acad. Sci. U.S.A.">
        <title>Genome sequencing of adzuki bean (Vigna angularis) provides insight into high starch and low fat accumulation and domestication.</title>
        <authorList>
            <person name="Yang K."/>
            <person name="Tian Z."/>
            <person name="Chen C."/>
            <person name="Luo L."/>
            <person name="Zhao B."/>
            <person name="Wang Z."/>
            <person name="Yu L."/>
            <person name="Li Y."/>
            <person name="Sun Y."/>
            <person name="Li W."/>
            <person name="Chen Y."/>
            <person name="Li Y."/>
            <person name="Zhang Y."/>
            <person name="Ai D."/>
            <person name="Zhao J."/>
            <person name="Shang C."/>
            <person name="Ma Y."/>
            <person name="Wu B."/>
            <person name="Wang M."/>
            <person name="Gao L."/>
            <person name="Sun D."/>
            <person name="Zhang P."/>
            <person name="Guo F."/>
            <person name="Wang W."/>
            <person name="Li Y."/>
            <person name="Wang J."/>
            <person name="Varshney R.K."/>
            <person name="Wang J."/>
            <person name="Ling H.Q."/>
            <person name="Wan P."/>
        </authorList>
    </citation>
    <scope>NUCLEOTIDE SEQUENCE</scope>
    <source>
        <strain evidence="3">cv. Jingnong 6</strain>
    </source>
</reference>